<gene>
    <name evidence="3" type="ORF">L207DRAFT_283238</name>
</gene>
<name>A0A2J6S175_HYAVF</name>
<accession>A0A2J6S175</accession>
<feature type="domain" description="NACHT" evidence="1">
    <location>
        <begin position="463"/>
        <end position="617"/>
    </location>
</feature>
<evidence type="ECO:0000259" key="1">
    <source>
        <dbReference type="Pfam" id="PF05729"/>
    </source>
</evidence>
<organism evidence="3 4">
    <name type="scientific">Hyaloscypha variabilis (strain UAMH 11265 / GT02V1 / F)</name>
    <name type="common">Meliniomyces variabilis</name>
    <dbReference type="NCBI Taxonomy" id="1149755"/>
    <lineage>
        <taxon>Eukaryota</taxon>
        <taxon>Fungi</taxon>
        <taxon>Dikarya</taxon>
        <taxon>Ascomycota</taxon>
        <taxon>Pezizomycotina</taxon>
        <taxon>Leotiomycetes</taxon>
        <taxon>Helotiales</taxon>
        <taxon>Hyaloscyphaceae</taxon>
        <taxon>Hyaloscypha</taxon>
        <taxon>Hyaloscypha variabilis</taxon>
    </lineage>
</organism>
<keyword evidence="4" id="KW-1185">Reference proteome</keyword>
<dbReference type="InterPro" id="IPR024983">
    <property type="entry name" value="CHAT_dom"/>
</dbReference>
<evidence type="ECO:0000259" key="2">
    <source>
        <dbReference type="Pfam" id="PF12770"/>
    </source>
</evidence>
<evidence type="ECO:0000313" key="3">
    <source>
        <dbReference type="EMBL" id="PMD44531.1"/>
    </source>
</evidence>
<dbReference type="Proteomes" id="UP000235786">
    <property type="component" value="Unassembled WGS sequence"/>
</dbReference>
<protein>
    <submittedName>
        <fullName evidence="3">Uncharacterized protein</fullName>
    </submittedName>
</protein>
<dbReference type="SUPFAM" id="SSF52540">
    <property type="entry name" value="P-loop containing nucleoside triphosphate hydrolases"/>
    <property type="match status" value="1"/>
</dbReference>
<dbReference type="STRING" id="1149755.A0A2J6S175"/>
<sequence length="1391" mass="158174">MSFQLRLSDTGSIVTGSKKPLQWNVDAKTSSGCKQLTIWDPLGQTADGSEHPEKILKWYMESYASEPFEKTRADRAAEILSDYGRNLAAQIVKSGLLPKTGSVRLEIASKEPGMGDVSNCEASTLVTLQRLHWEVLENASLWPTGYSFNSISVIRSVFRKSGQDDTNTSRFRGKRFNILLVVSRPGKQKDIDYQLVSRSLVAIVGHVNKLRPDSKVSLRILRPPTWSAFKKELQDHEYDLVHFDMKGSIQKDSKGHPSAGLEFCKPDPLNSLKMKRNFRTGVEVGKELAQAGVKTVILNACDSATFEASGPESNLAEVLLRYGTQHVLAMAYKVVEEAVEIYMNAFYQSLLINKASPEEASRIARLALINNRQRRAMLMYHVNLSDYIVPVFYTSLNISSPLINAEDVKYGTVSSYLDQALNSIKTLSPFERPITTPLDSGDQSLVGRDIDILSLEFLLSTSRQVLLHGQGGCGKTELLRYVCQWWYASGWIKGSVYIDFEDRFQSGEDYVEQICTQLGIDPGEYSETAIIDKLSCGRYLIVFDSADAFESSIYLERPLSIDQTSASLRSLIDRATNDESMVIVASRLDYTNIANITSDRQKFHLPGLSILDSVVLLEQLTFNENTKPPVLYHRRDNVDFLRRVAILLEGNPTAIQMIVPEFQKCNHDGEALFNSLLYDVIEDSSMENWNRSRFYRSVSFALVLPSFINFDETMIAAHQFAPFWNLMPKDLKYYFWFCFVFESEYYQEGAYADWISKKWQDIVDGSQICRKLKTHWSGIESKLIRVGILQHAVITRRDGEQIPCYHIHPVYTLLSRTKITKAAWKEVRFAHIRQVLLWKSRTQDDSYQNEWISVAWDGIEQNEDYLHNKTAQAMGWAIQDGDPEEQVQRMGVTMFSSHYSHSVGSWWTRPRHRRLLIPLIRKYLAYVHENMRTRPASVPTSWDLSCILSYSLTLYEIEADDTIKSNKAPIVRSALEVADLWKSHSPPDQRMSPYDEVHWFMLRFAEANITERSLRLQDAKEMFERNLRDDPATTDAEMLNIIRRWHLKNLLHWAGSVVKLAVRDGRIRREDYDSRMQTLSNALQPNGIISAMSETFSQHAEQIASLKTGDHLAAALDLEKEAASNFGSLARSIIDSPMFDVFADLKDKTGSSLVEFIGQALESDDPFGARSQLHDMESGLHNMAGNVAAAERVMNYSLQKEAPGSTTSTGWENLAELHMFQYGLAMKSPDGPDYKKGLAHLQEWWKLHQGVSMWKQDQVWGLLKLATCYHGVGQLVEAGREIIKCIQIGQCMGPTDCMDGVVENAHRHIYQEIAKLTKLDIFLDPNILVSKSPAIVALSLKERFQLWEVMQSAHKVKRLDDKLEELREAMERAFAPRGLGLGRQKKDRLED</sequence>
<dbReference type="Gene3D" id="3.40.50.300">
    <property type="entry name" value="P-loop containing nucleotide triphosphate hydrolases"/>
    <property type="match status" value="1"/>
</dbReference>
<evidence type="ECO:0000313" key="4">
    <source>
        <dbReference type="Proteomes" id="UP000235786"/>
    </source>
</evidence>
<proteinExistence type="predicted"/>
<reference evidence="3 4" key="1">
    <citation type="submission" date="2016-04" db="EMBL/GenBank/DDBJ databases">
        <title>A degradative enzymes factory behind the ericoid mycorrhizal symbiosis.</title>
        <authorList>
            <consortium name="DOE Joint Genome Institute"/>
            <person name="Martino E."/>
            <person name="Morin E."/>
            <person name="Grelet G."/>
            <person name="Kuo A."/>
            <person name="Kohler A."/>
            <person name="Daghino S."/>
            <person name="Barry K."/>
            <person name="Choi C."/>
            <person name="Cichocki N."/>
            <person name="Clum A."/>
            <person name="Copeland A."/>
            <person name="Hainaut M."/>
            <person name="Haridas S."/>
            <person name="Labutti K."/>
            <person name="Lindquist E."/>
            <person name="Lipzen A."/>
            <person name="Khouja H.-R."/>
            <person name="Murat C."/>
            <person name="Ohm R."/>
            <person name="Olson A."/>
            <person name="Spatafora J."/>
            <person name="Veneault-Fourrey C."/>
            <person name="Henrissat B."/>
            <person name="Grigoriev I."/>
            <person name="Martin F."/>
            <person name="Perotto S."/>
        </authorList>
    </citation>
    <scope>NUCLEOTIDE SEQUENCE [LARGE SCALE GENOMIC DNA]</scope>
    <source>
        <strain evidence="3 4">F</strain>
    </source>
</reference>
<dbReference type="OrthoDB" id="3525816at2759"/>
<dbReference type="EMBL" id="KZ613941">
    <property type="protein sequence ID" value="PMD44531.1"/>
    <property type="molecule type" value="Genomic_DNA"/>
</dbReference>
<feature type="domain" description="CHAT" evidence="2">
    <location>
        <begin position="172"/>
        <end position="375"/>
    </location>
</feature>
<dbReference type="Pfam" id="PF05729">
    <property type="entry name" value="NACHT"/>
    <property type="match status" value="1"/>
</dbReference>
<dbReference type="InterPro" id="IPR007111">
    <property type="entry name" value="NACHT_NTPase"/>
</dbReference>
<dbReference type="Pfam" id="PF12770">
    <property type="entry name" value="CHAT"/>
    <property type="match status" value="1"/>
</dbReference>
<dbReference type="InterPro" id="IPR027417">
    <property type="entry name" value="P-loop_NTPase"/>
</dbReference>